<dbReference type="AlphaFoldDB" id="A0A916Z478"/>
<feature type="compositionally biased region" description="Basic residues" evidence="1">
    <location>
        <begin position="165"/>
        <end position="179"/>
    </location>
</feature>
<accession>A0A916Z478</accession>
<dbReference type="Proteomes" id="UP000612456">
    <property type="component" value="Unassembled WGS sequence"/>
</dbReference>
<reference evidence="3" key="2">
    <citation type="submission" date="2020-09" db="EMBL/GenBank/DDBJ databases">
        <authorList>
            <person name="Sun Q."/>
            <person name="Zhou Y."/>
        </authorList>
    </citation>
    <scope>NUCLEOTIDE SEQUENCE</scope>
    <source>
        <strain evidence="3">CGMCC 1.15178</strain>
    </source>
</reference>
<gene>
    <name evidence="3" type="ORF">GCM10010911_37000</name>
</gene>
<reference evidence="3" key="1">
    <citation type="journal article" date="2014" name="Int. J. Syst. Evol. Microbiol.">
        <title>Complete genome sequence of Corynebacterium casei LMG S-19264T (=DSM 44701T), isolated from a smear-ripened cheese.</title>
        <authorList>
            <consortium name="US DOE Joint Genome Institute (JGI-PGF)"/>
            <person name="Walter F."/>
            <person name="Albersmeier A."/>
            <person name="Kalinowski J."/>
            <person name="Ruckert C."/>
        </authorList>
    </citation>
    <scope>NUCLEOTIDE SEQUENCE</scope>
    <source>
        <strain evidence="3">CGMCC 1.15178</strain>
    </source>
</reference>
<comment type="caution">
    <text evidence="3">The sequence shown here is derived from an EMBL/GenBank/DDBJ whole genome shotgun (WGS) entry which is preliminary data.</text>
</comment>
<dbReference type="PANTHER" id="PTHR33877:SF2">
    <property type="entry name" value="OS07G0170200 PROTEIN"/>
    <property type="match status" value="1"/>
</dbReference>
<evidence type="ECO:0000313" key="4">
    <source>
        <dbReference type="Proteomes" id="UP000612456"/>
    </source>
</evidence>
<name>A0A916Z478_9BACL</name>
<dbReference type="InterPro" id="IPR002711">
    <property type="entry name" value="HNH"/>
</dbReference>
<feature type="compositionally biased region" description="Basic and acidic residues" evidence="1">
    <location>
        <begin position="1"/>
        <end position="19"/>
    </location>
</feature>
<evidence type="ECO:0000259" key="2">
    <source>
        <dbReference type="SMART" id="SM00507"/>
    </source>
</evidence>
<dbReference type="GO" id="GO:0008270">
    <property type="term" value="F:zinc ion binding"/>
    <property type="evidence" value="ECO:0007669"/>
    <property type="project" value="InterPro"/>
</dbReference>
<sequence length="330" mass="36477">MTERGTGVAERDSVTKERGTGVTEGDSAIEERARGHRKPNAMPVWNTVIWPDPPDRKRRGQNVSPALAMEPEESAAANTAAAEKEEAPAKRKRRKRGRSRKTGKRTDAWTDEGSVQPITTGLLVPVPAAVSSVDHSAAHAEISAARPAGRTSDPDLEAAEETAPRRKRRQRGRKRRKRADKTVVVLAEPQVNKRPPDKRIVPFKGPFKYDPSLLNDRGTGMIRLRGRRETGKRWSTDIPLEMAATMVREGAAGILSPGLIHKLYSKTDFRLLVLQRDNYVCRYCGRFGDTIDHVMPKSKGGLSSPANCVCACADCNLKKADSLDFVYDDF</sequence>
<feature type="compositionally biased region" description="Basic residues" evidence="1">
    <location>
        <begin position="90"/>
        <end position="103"/>
    </location>
</feature>
<dbReference type="Pfam" id="PF01844">
    <property type="entry name" value="HNH"/>
    <property type="match status" value="1"/>
</dbReference>
<keyword evidence="4" id="KW-1185">Reference proteome</keyword>
<dbReference type="PANTHER" id="PTHR33877">
    <property type="entry name" value="SLL1193 PROTEIN"/>
    <property type="match status" value="1"/>
</dbReference>
<feature type="region of interest" description="Disordered" evidence="1">
    <location>
        <begin position="1"/>
        <end position="120"/>
    </location>
</feature>
<dbReference type="GO" id="GO:0003676">
    <property type="term" value="F:nucleic acid binding"/>
    <property type="evidence" value="ECO:0007669"/>
    <property type="project" value="InterPro"/>
</dbReference>
<dbReference type="InterPro" id="IPR052892">
    <property type="entry name" value="NA-targeting_endonuclease"/>
</dbReference>
<dbReference type="GO" id="GO:0004519">
    <property type="term" value="F:endonuclease activity"/>
    <property type="evidence" value="ECO:0007669"/>
    <property type="project" value="InterPro"/>
</dbReference>
<evidence type="ECO:0000256" key="1">
    <source>
        <dbReference type="SAM" id="MobiDB-lite"/>
    </source>
</evidence>
<dbReference type="InterPro" id="IPR003615">
    <property type="entry name" value="HNH_nuc"/>
</dbReference>
<proteinExistence type="predicted"/>
<dbReference type="SMART" id="SM00507">
    <property type="entry name" value="HNHc"/>
    <property type="match status" value="1"/>
</dbReference>
<organism evidence="3 4">
    <name type="scientific">Paenibacillus nasutitermitis</name>
    <dbReference type="NCBI Taxonomy" id="1652958"/>
    <lineage>
        <taxon>Bacteria</taxon>
        <taxon>Bacillati</taxon>
        <taxon>Bacillota</taxon>
        <taxon>Bacilli</taxon>
        <taxon>Bacillales</taxon>
        <taxon>Paenibacillaceae</taxon>
        <taxon>Paenibacillus</taxon>
    </lineage>
</organism>
<dbReference type="EMBL" id="BMHP01000002">
    <property type="protein sequence ID" value="GGD75631.1"/>
    <property type="molecule type" value="Genomic_DNA"/>
</dbReference>
<feature type="region of interest" description="Disordered" evidence="1">
    <location>
        <begin position="140"/>
        <end position="181"/>
    </location>
</feature>
<dbReference type="Gene3D" id="1.10.30.50">
    <property type="match status" value="1"/>
</dbReference>
<feature type="domain" description="HNH nuclease" evidence="2">
    <location>
        <begin position="268"/>
        <end position="317"/>
    </location>
</feature>
<protein>
    <recommendedName>
        <fullName evidence="2">HNH nuclease domain-containing protein</fullName>
    </recommendedName>
</protein>
<dbReference type="CDD" id="cd00085">
    <property type="entry name" value="HNHc"/>
    <property type="match status" value="1"/>
</dbReference>
<evidence type="ECO:0000313" key="3">
    <source>
        <dbReference type="EMBL" id="GGD75631.1"/>
    </source>
</evidence>